<comment type="catalytic activity">
    <reaction evidence="5">
        <text>adenylyl-molybdopterin + molybdate = Mo-molybdopterin + AMP + H(+)</text>
        <dbReference type="Rhea" id="RHEA:35047"/>
        <dbReference type="ChEBI" id="CHEBI:15378"/>
        <dbReference type="ChEBI" id="CHEBI:36264"/>
        <dbReference type="ChEBI" id="CHEBI:62727"/>
        <dbReference type="ChEBI" id="CHEBI:71302"/>
        <dbReference type="ChEBI" id="CHEBI:456215"/>
    </reaction>
</comment>
<evidence type="ECO:0000256" key="5">
    <source>
        <dbReference type="RuleBase" id="RU365090"/>
    </source>
</evidence>
<dbReference type="InterPro" id="IPR005110">
    <property type="entry name" value="MoeA_linker/N"/>
</dbReference>
<dbReference type="NCBIfam" id="TIGR00177">
    <property type="entry name" value="molyb_syn"/>
    <property type="match status" value="2"/>
</dbReference>
<feature type="compositionally biased region" description="Basic residues" evidence="6">
    <location>
        <begin position="178"/>
        <end position="190"/>
    </location>
</feature>
<keyword evidence="5" id="KW-0460">Magnesium</keyword>
<evidence type="ECO:0000259" key="7">
    <source>
        <dbReference type="SMART" id="SM00852"/>
    </source>
</evidence>
<dbReference type="Gene3D" id="3.90.105.10">
    <property type="entry name" value="Molybdopterin biosynthesis moea protein, domain 2"/>
    <property type="match status" value="1"/>
</dbReference>
<dbReference type="GO" id="GO:0046872">
    <property type="term" value="F:metal ion binding"/>
    <property type="evidence" value="ECO:0007669"/>
    <property type="project" value="UniProtKB-UniRule"/>
</dbReference>
<evidence type="ECO:0000256" key="3">
    <source>
        <dbReference type="ARBA" id="ARBA00008339"/>
    </source>
</evidence>
<dbReference type="EMBL" id="JABBWK010000099">
    <property type="protein sequence ID" value="KAG1893436.1"/>
    <property type="molecule type" value="Genomic_DNA"/>
</dbReference>
<comment type="catalytic activity">
    <reaction evidence="5">
        <text>molybdopterin + ATP + H(+) = adenylyl-molybdopterin + diphosphate</text>
        <dbReference type="Rhea" id="RHEA:31331"/>
        <dbReference type="ChEBI" id="CHEBI:15378"/>
        <dbReference type="ChEBI" id="CHEBI:30616"/>
        <dbReference type="ChEBI" id="CHEBI:33019"/>
        <dbReference type="ChEBI" id="CHEBI:58698"/>
        <dbReference type="ChEBI" id="CHEBI:62727"/>
    </reaction>
</comment>
<dbReference type="InterPro" id="IPR008284">
    <property type="entry name" value="MoCF_biosynth_CS"/>
</dbReference>
<reference evidence="8" key="1">
    <citation type="journal article" date="2020" name="New Phytol.">
        <title>Comparative genomics reveals dynamic genome evolution in host specialist ectomycorrhizal fungi.</title>
        <authorList>
            <person name="Lofgren L.A."/>
            <person name="Nguyen N.H."/>
            <person name="Vilgalys R."/>
            <person name="Ruytinx J."/>
            <person name="Liao H.L."/>
            <person name="Branco S."/>
            <person name="Kuo A."/>
            <person name="LaButti K."/>
            <person name="Lipzen A."/>
            <person name="Andreopoulos W."/>
            <person name="Pangilinan J."/>
            <person name="Riley R."/>
            <person name="Hundley H."/>
            <person name="Na H."/>
            <person name="Barry K."/>
            <person name="Grigoriev I.V."/>
            <person name="Stajich J.E."/>
            <person name="Kennedy P.G."/>
        </authorList>
    </citation>
    <scope>NUCLEOTIDE SEQUENCE</scope>
    <source>
        <strain evidence="8">FC203</strain>
    </source>
</reference>
<dbReference type="FunFam" id="3.40.980.10:FF:000001">
    <property type="entry name" value="Molybdopterin molybdenumtransferase"/>
    <property type="match status" value="1"/>
</dbReference>
<dbReference type="CDD" id="cd00887">
    <property type="entry name" value="MoeA"/>
    <property type="match status" value="1"/>
</dbReference>
<dbReference type="PANTHER" id="PTHR10192">
    <property type="entry name" value="MOLYBDOPTERIN BIOSYNTHESIS PROTEIN"/>
    <property type="match status" value="1"/>
</dbReference>
<dbReference type="GO" id="GO:0006777">
    <property type="term" value="P:Mo-molybdopterin cofactor biosynthetic process"/>
    <property type="evidence" value="ECO:0007669"/>
    <property type="project" value="UniProtKB-UniRule"/>
</dbReference>
<dbReference type="GO" id="GO:0005829">
    <property type="term" value="C:cytosol"/>
    <property type="evidence" value="ECO:0007669"/>
    <property type="project" value="TreeGrafter"/>
</dbReference>
<evidence type="ECO:0000313" key="9">
    <source>
        <dbReference type="Proteomes" id="UP001195769"/>
    </source>
</evidence>
<dbReference type="SUPFAM" id="SSF53218">
    <property type="entry name" value="Molybdenum cofactor biosynthesis proteins"/>
    <property type="match status" value="2"/>
</dbReference>
<sequence>MSAIRVGVITVSDTASVDAAADKSGPTIQEIVRQRGHGCVRSTILPDDERQIRETVKNWCYDVENTVDWIISTGGTGFGVRDRTPEAIAPLLEREAAGIVHLLLAESLKRTPLAALSRPVAGTVGNTLVVTLPGSVKAVKENLEALFANGFIEHAIDLIRGGTGKQVHAAMGSGHGGVPHHHHHHHHHDHHVPQPRAILSHDPSLPVYARHRVSPYPQISLEDALNIIVNEIQPLGVVSLPVTPALAGNILGEDVHAPQNVPSSKTTSVDGYALRSSDPPGTYKVLTSRTHTLADVLPEGWIFRINTGGPLPAGTDTVIMVEDTELLSTAKDADGQDAEEKEVKTLVQVPPGDNIREPGSDVHKGDLVLQRGEVLTSLGGEVGTLTFVGRKEVKVHRKPVVAILSTGNELLDLQSPNPLPSDGWGGIWDTNRPSLQAALEGMGYNVVDLGIVADDIDAHVKAIKQGLESADLLLTTGGTSMGASDLLKPVIERQFGGTVHFGRVSMKPGKPTTFASIPTAGGEHKRKFMFALPGNPASALVTFYVFVIPALRKLGGWPGERCHLPRVRVKLSDAMRLDSRVEFHRVIVKAEEEGLRATSTGGQRSSRVASLSGANGLVRLPTKREGGPDRLEAGSYADVVTFIVMKSGSSPVGICVATLLQPVA</sequence>
<dbReference type="Gene3D" id="2.40.340.10">
    <property type="entry name" value="MoeA, C-terminal, domain IV"/>
    <property type="match status" value="1"/>
</dbReference>
<keyword evidence="4 5" id="KW-0501">Molybdenum cofactor biosynthesis</keyword>
<protein>
    <submittedName>
        <fullName evidence="8">MoaB/Mog domain-containing protein</fullName>
    </submittedName>
</protein>
<dbReference type="PROSITE" id="PS01079">
    <property type="entry name" value="MOCF_BIOSYNTHESIS_2"/>
    <property type="match status" value="1"/>
</dbReference>
<name>A0AAD4DT37_9AGAM</name>
<proteinExistence type="inferred from homology"/>
<comment type="caution">
    <text evidence="8">The sequence shown here is derived from an EMBL/GenBank/DDBJ whole genome shotgun (WGS) entry which is preliminary data.</text>
</comment>
<evidence type="ECO:0000256" key="2">
    <source>
        <dbReference type="ARBA" id="ARBA00007589"/>
    </source>
</evidence>
<dbReference type="GO" id="GO:0061598">
    <property type="term" value="F:molybdopterin adenylyltransferase activity"/>
    <property type="evidence" value="ECO:0007669"/>
    <property type="project" value="UniProtKB-UniRule"/>
</dbReference>
<dbReference type="InterPro" id="IPR036135">
    <property type="entry name" value="MoeA_linker/N_sf"/>
</dbReference>
<feature type="domain" description="MoaB/Mog" evidence="7">
    <location>
        <begin position="402"/>
        <end position="553"/>
    </location>
</feature>
<dbReference type="SMART" id="SM00852">
    <property type="entry name" value="MoCF_biosynth"/>
    <property type="match status" value="2"/>
</dbReference>
<comment type="similarity">
    <text evidence="5">Belongs to the MoeA family.</text>
</comment>
<organism evidence="8 9">
    <name type="scientific">Suillus fuscotomentosus</name>
    <dbReference type="NCBI Taxonomy" id="1912939"/>
    <lineage>
        <taxon>Eukaryota</taxon>
        <taxon>Fungi</taxon>
        <taxon>Dikarya</taxon>
        <taxon>Basidiomycota</taxon>
        <taxon>Agaricomycotina</taxon>
        <taxon>Agaricomycetes</taxon>
        <taxon>Agaricomycetidae</taxon>
        <taxon>Boletales</taxon>
        <taxon>Suillineae</taxon>
        <taxon>Suillaceae</taxon>
        <taxon>Suillus</taxon>
    </lineage>
</organism>
<comment type="pathway">
    <text evidence="1 5">Cofactor biosynthesis; molybdopterin biosynthesis.</text>
</comment>
<dbReference type="Pfam" id="PF00994">
    <property type="entry name" value="MoCF_biosynth"/>
    <property type="match status" value="2"/>
</dbReference>
<dbReference type="GeneID" id="64657405"/>
<comment type="similarity">
    <text evidence="2">In the N-terminal section; belongs to the MoaB/Mog family.</text>
</comment>
<dbReference type="SUPFAM" id="SSF63867">
    <property type="entry name" value="MoeA C-terminal domain-like"/>
    <property type="match status" value="1"/>
</dbReference>
<dbReference type="InterPro" id="IPR001453">
    <property type="entry name" value="MoaB/Mog_dom"/>
</dbReference>
<comment type="function">
    <text evidence="5">Catalyzes two steps in the biosynthesis of the molybdenum cofactor. In the first step, molybdopterin is adenylated. Subsequently, molybdate is inserted into adenylated molybdopterin and AMP is released.</text>
</comment>
<dbReference type="Gene3D" id="2.170.190.11">
    <property type="entry name" value="Molybdopterin biosynthesis moea protein, domain 3"/>
    <property type="match status" value="1"/>
</dbReference>
<comment type="similarity">
    <text evidence="3">In the C-terminal section; belongs to the MoeA family.</text>
</comment>
<keyword evidence="5" id="KW-0500">Molybdenum</keyword>
<dbReference type="Proteomes" id="UP001195769">
    <property type="component" value="Unassembled WGS sequence"/>
</dbReference>
<feature type="region of interest" description="Disordered" evidence="6">
    <location>
        <begin position="172"/>
        <end position="194"/>
    </location>
</feature>
<dbReference type="InterPro" id="IPR038987">
    <property type="entry name" value="MoeA-like"/>
</dbReference>
<dbReference type="InterPro" id="IPR005111">
    <property type="entry name" value="MoeA_C_domain_IV"/>
</dbReference>
<evidence type="ECO:0000256" key="1">
    <source>
        <dbReference type="ARBA" id="ARBA00005046"/>
    </source>
</evidence>
<dbReference type="GO" id="GO:0005524">
    <property type="term" value="F:ATP binding"/>
    <property type="evidence" value="ECO:0007669"/>
    <property type="project" value="UniProtKB-UniRule"/>
</dbReference>
<dbReference type="GO" id="GO:0061599">
    <property type="term" value="F:molybdopterin molybdotransferase activity"/>
    <property type="evidence" value="ECO:0007669"/>
    <property type="project" value="UniProtKB-UniRule"/>
</dbReference>
<dbReference type="RefSeq" id="XP_041219012.1">
    <property type="nucleotide sequence ID" value="XM_041363107.1"/>
</dbReference>
<keyword evidence="5" id="KW-0808">Transferase</keyword>
<dbReference type="PANTHER" id="PTHR10192:SF5">
    <property type="entry name" value="GEPHYRIN"/>
    <property type="match status" value="1"/>
</dbReference>
<comment type="cofactor">
    <cofactor evidence="5">
        <name>Mg(2+)</name>
        <dbReference type="ChEBI" id="CHEBI:18420"/>
    </cofactor>
</comment>
<dbReference type="Pfam" id="PF03453">
    <property type="entry name" value="MoeA_N"/>
    <property type="match status" value="1"/>
</dbReference>
<dbReference type="Pfam" id="PF03454">
    <property type="entry name" value="MoeA_C"/>
    <property type="match status" value="1"/>
</dbReference>
<dbReference type="AlphaFoldDB" id="A0AAD4DT37"/>
<keyword evidence="9" id="KW-1185">Reference proteome</keyword>
<dbReference type="CDD" id="cd00886">
    <property type="entry name" value="MogA_MoaB"/>
    <property type="match status" value="1"/>
</dbReference>
<dbReference type="InterPro" id="IPR036425">
    <property type="entry name" value="MoaB/Mog-like_dom_sf"/>
</dbReference>
<evidence type="ECO:0000313" key="8">
    <source>
        <dbReference type="EMBL" id="KAG1893436.1"/>
    </source>
</evidence>
<evidence type="ECO:0000256" key="4">
    <source>
        <dbReference type="ARBA" id="ARBA00023150"/>
    </source>
</evidence>
<keyword evidence="5" id="KW-0479">Metal-binding</keyword>
<dbReference type="Gene3D" id="3.40.980.10">
    <property type="entry name" value="MoaB/Mog-like domain"/>
    <property type="match status" value="2"/>
</dbReference>
<evidence type="ECO:0000256" key="6">
    <source>
        <dbReference type="SAM" id="MobiDB-lite"/>
    </source>
</evidence>
<dbReference type="SUPFAM" id="SSF63882">
    <property type="entry name" value="MoeA N-terminal region -like"/>
    <property type="match status" value="1"/>
</dbReference>
<accession>A0AAD4DT37</accession>
<gene>
    <name evidence="8" type="ORF">F5891DRAFT_1066610</name>
</gene>
<dbReference type="InterPro" id="IPR036688">
    <property type="entry name" value="MoeA_C_domain_IV_sf"/>
</dbReference>
<feature type="domain" description="MoaB/Mog" evidence="7">
    <location>
        <begin position="7"/>
        <end position="154"/>
    </location>
</feature>